<comment type="caution">
    <text evidence="1">The sequence shown here is derived from an EMBL/GenBank/DDBJ whole genome shotgun (WGS) entry which is preliminary data.</text>
</comment>
<evidence type="ECO:0000313" key="2">
    <source>
        <dbReference type="Proteomes" id="UP000481033"/>
    </source>
</evidence>
<evidence type="ECO:0000313" key="1">
    <source>
        <dbReference type="EMBL" id="NEZ55999.1"/>
    </source>
</evidence>
<organism evidence="1 2">
    <name type="scientific">Adonisia turfae CCMR0081</name>
    <dbReference type="NCBI Taxonomy" id="2292702"/>
    <lineage>
        <taxon>Bacteria</taxon>
        <taxon>Bacillati</taxon>
        <taxon>Cyanobacteriota</taxon>
        <taxon>Adonisia</taxon>
        <taxon>Adonisia turfae</taxon>
    </lineage>
</organism>
<accession>A0A6M0RIK3</accession>
<dbReference type="Proteomes" id="UP000481033">
    <property type="component" value="Unassembled WGS sequence"/>
</dbReference>
<dbReference type="AlphaFoldDB" id="A0A6M0RIK3"/>
<protein>
    <submittedName>
        <fullName evidence="1">Uncharacterized protein</fullName>
    </submittedName>
</protein>
<dbReference type="RefSeq" id="WP_006517587.1">
    <property type="nucleotide sequence ID" value="NZ_QXHD01000004.1"/>
</dbReference>
<reference evidence="1 2" key="1">
    <citation type="journal article" date="2020" name="Microb. Ecol.">
        <title>Ecogenomics of the Marine Benthic Filamentous Cyanobacterium Adonisia.</title>
        <authorList>
            <person name="Walter J.M."/>
            <person name="Coutinho F.H."/>
            <person name="Leomil L."/>
            <person name="Hargreaves P.I."/>
            <person name="Campeao M.E."/>
            <person name="Vieira V.V."/>
            <person name="Silva B.S."/>
            <person name="Fistarol G.O."/>
            <person name="Salomon P.S."/>
            <person name="Sawabe T."/>
            <person name="Mino S."/>
            <person name="Hosokawa M."/>
            <person name="Miyashita H."/>
            <person name="Maruyama F."/>
            <person name="van Verk M.C."/>
            <person name="Dutilh B.E."/>
            <person name="Thompson C.C."/>
            <person name="Thompson F.L."/>
        </authorList>
    </citation>
    <scope>NUCLEOTIDE SEQUENCE [LARGE SCALE GENOMIC DNA]</scope>
    <source>
        <strain evidence="1 2">CCMR0081</strain>
    </source>
</reference>
<gene>
    <name evidence="1" type="ORF">DXZ20_10005</name>
</gene>
<sequence length="129" mass="14944">MDYVYYLSNASLVLRVVERLHRLTQLPLEFLSVIHRIDGWIIRVRLHESVSPDTASNFQAFLDELGGRSKPGYRVRMALWGLETGQTSVDVMRRYQVAVVSHGKPDRYEIEEFRKQFVQGLGYCPETLA</sequence>
<dbReference type="EMBL" id="QXHD01000004">
    <property type="protein sequence ID" value="NEZ55999.1"/>
    <property type="molecule type" value="Genomic_DNA"/>
</dbReference>
<name>A0A6M0RIK3_9CYAN</name>
<keyword evidence="2" id="KW-1185">Reference proteome</keyword>
<proteinExistence type="predicted"/>